<dbReference type="AlphaFoldDB" id="A0A2G5CP36"/>
<dbReference type="InterPro" id="IPR008949">
    <property type="entry name" value="Isoprenoid_synthase_dom_sf"/>
</dbReference>
<keyword evidence="4" id="KW-0460">Magnesium</keyword>
<comment type="similarity">
    <text evidence="2 5">Belongs to the FPP/GGPP synthase family.</text>
</comment>
<evidence type="ECO:0000313" key="6">
    <source>
        <dbReference type="EMBL" id="PIA33071.1"/>
    </source>
</evidence>
<keyword evidence="3" id="KW-0479">Metal-binding</keyword>
<gene>
    <name evidence="6" type="ORF">AQUCO_04200077v1</name>
</gene>
<evidence type="ECO:0000256" key="1">
    <source>
        <dbReference type="ARBA" id="ARBA00001946"/>
    </source>
</evidence>
<proteinExistence type="inferred from homology"/>
<keyword evidence="7" id="KW-1185">Reference proteome</keyword>
<dbReference type="EMBL" id="KZ305059">
    <property type="protein sequence ID" value="PIA33071.1"/>
    <property type="molecule type" value="Genomic_DNA"/>
</dbReference>
<dbReference type="GO" id="GO:0004659">
    <property type="term" value="F:prenyltransferase activity"/>
    <property type="evidence" value="ECO:0007669"/>
    <property type="project" value="InterPro"/>
</dbReference>
<keyword evidence="5" id="KW-0808">Transferase</keyword>
<comment type="cofactor">
    <cofactor evidence="1">
        <name>Mg(2+)</name>
        <dbReference type="ChEBI" id="CHEBI:18420"/>
    </cofactor>
</comment>
<dbReference type="Proteomes" id="UP000230069">
    <property type="component" value="Unassembled WGS sequence"/>
</dbReference>
<dbReference type="PANTHER" id="PTHR43281:SF6">
    <property type="entry name" value="HETERODIMERIC GERANYLGERANYL PYROPHOSPHATE SYNTHASE SMALL SUBUNIT, CHLOROPLASTIC-LIKE"/>
    <property type="match status" value="1"/>
</dbReference>
<dbReference type="SUPFAM" id="SSF48576">
    <property type="entry name" value="Terpenoid synthases"/>
    <property type="match status" value="1"/>
</dbReference>
<dbReference type="GO" id="GO:0008299">
    <property type="term" value="P:isoprenoid biosynthetic process"/>
    <property type="evidence" value="ECO:0007669"/>
    <property type="project" value="InterPro"/>
</dbReference>
<protein>
    <submittedName>
        <fullName evidence="6">Uncharacterized protein</fullName>
    </submittedName>
</protein>
<name>A0A2G5CP36_AQUCA</name>
<dbReference type="Pfam" id="PF00348">
    <property type="entry name" value="polyprenyl_synt"/>
    <property type="match status" value="1"/>
</dbReference>
<evidence type="ECO:0000313" key="7">
    <source>
        <dbReference type="Proteomes" id="UP000230069"/>
    </source>
</evidence>
<evidence type="ECO:0000256" key="4">
    <source>
        <dbReference type="ARBA" id="ARBA00022842"/>
    </source>
</evidence>
<evidence type="ECO:0000256" key="5">
    <source>
        <dbReference type="RuleBase" id="RU004466"/>
    </source>
</evidence>
<dbReference type="PANTHER" id="PTHR43281">
    <property type="entry name" value="FARNESYL DIPHOSPHATE SYNTHASE"/>
    <property type="match status" value="1"/>
</dbReference>
<dbReference type="OrthoDB" id="1923994at2759"/>
<evidence type="ECO:0000256" key="2">
    <source>
        <dbReference type="ARBA" id="ARBA00006706"/>
    </source>
</evidence>
<dbReference type="InParanoid" id="A0A2G5CP36"/>
<dbReference type="GO" id="GO:0046872">
    <property type="term" value="F:metal ion binding"/>
    <property type="evidence" value="ECO:0007669"/>
    <property type="project" value="UniProtKB-KW"/>
</dbReference>
<dbReference type="STRING" id="218851.A0A2G5CP36"/>
<reference evidence="6 7" key="1">
    <citation type="submission" date="2017-09" db="EMBL/GenBank/DDBJ databases">
        <title>WGS assembly of Aquilegia coerulea Goldsmith.</title>
        <authorList>
            <person name="Hodges S."/>
            <person name="Kramer E."/>
            <person name="Nordborg M."/>
            <person name="Tomkins J."/>
            <person name="Borevitz J."/>
            <person name="Derieg N."/>
            <person name="Yan J."/>
            <person name="Mihaltcheva S."/>
            <person name="Hayes R.D."/>
            <person name="Rokhsar D."/>
        </authorList>
    </citation>
    <scope>NUCLEOTIDE SEQUENCE [LARGE SCALE GENOMIC DNA]</scope>
    <source>
        <strain evidence="7">cv. Goldsmith</strain>
    </source>
</reference>
<sequence length="274" mass="30060">MPKKIITMSTNQCYWTSVNDDVKSHIEQALLGRQPAACVLKPLRDLAFAAPKSAASVLCVAACEMVGGHREQAIAAASAIHLMHSAAFTHENLLVSDKPITKSMPNVHHYHAFDSNIELLTADNLFLLGYELLAELDDPTDALSERILKVIVEISTAMGSQGMVEGQYIQQLSCMGSDGDEKCKVSYIFACGAVCGAILGGGTNEEIEKLRRYGFYVGMMNGMMTMHGVGLLEEKTLLQMVESFRNLALKELENFQDRNIDTIRSLTDGFHPNE</sequence>
<evidence type="ECO:0000256" key="3">
    <source>
        <dbReference type="ARBA" id="ARBA00022723"/>
    </source>
</evidence>
<organism evidence="6 7">
    <name type="scientific">Aquilegia coerulea</name>
    <name type="common">Rocky mountain columbine</name>
    <dbReference type="NCBI Taxonomy" id="218851"/>
    <lineage>
        <taxon>Eukaryota</taxon>
        <taxon>Viridiplantae</taxon>
        <taxon>Streptophyta</taxon>
        <taxon>Embryophyta</taxon>
        <taxon>Tracheophyta</taxon>
        <taxon>Spermatophyta</taxon>
        <taxon>Magnoliopsida</taxon>
        <taxon>Ranunculales</taxon>
        <taxon>Ranunculaceae</taxon>
        <taxon>Thalictroideae</taxon>
        <taxon>Aquilegia</taxon>
    </lineage>
</organism>
<accession>A0A2G5CP36</accession>
<dbReference type="InterPro" id="IPR000092">
    <property type="entry name" value="Polyprenyl_synt"/>
</dbReference>
<dbReference type="Gene3D" id="1.10.600.10">
    <property type="entry name" value="Farnesyl Diphosphate Synthase"/>
    <property type="match status" value="1"/>
</dbReference>